<dbReference type="Gene3D" id="3.90.70.10">
    <property type="entry name" value="Cysteine proteinases"/>
    <property type="match status" value="1"/>
</dbReference>
<feature type="domain" description="USP" evidence="9">
    <location>
        <begin position="736"/>
        <end position="1118"/>
    </location>
</feature>
<evidence type="ECO:0000256" key="5">
    <source>
        <dbReference type="ARBA" id="ARBA00022786"/>
    </source>
</evidence>
<reference evidence="10 11" key="1">
    <citation type="submission" date="2020-10" db="EMBL/GenBank/DDBJ databases">
        <authorList>
            <person name="Klimov P.B."/>
            <person name="Dyachkov S.M."/>
            <person name="Chetverikov P.E."/>
        </authorList>
    </citation>
    <scope>NUCLEOTIDE SEQUENCE [LARGE SCALE GENOMIC DNA]</scope>
    <source>
        <strain evidence="10">BMOC 18-1129-001#AD2665</strain>
        <tissue evidence="10">Entire mites</tissue>
    </source>
</reference>
<evidence type="ECO:0000256" key="8">
    <source>
        <dbReference type="SAM" id="MobiDB-lite"/>
    </source>
</evidence>
<dbReference type="PROSITE" id="PS50235">
    <property type="entry name" value="USP_3"/>
    <property type="match status" value="1"/>
</dbReference>
<feature type="compositionally biased region" description="Polar residues" evidence="8">
    <location>
        <begin position="619"/>
        <end position="629"/>
    </location>
</feature>
<feature type="region of interest" description="Disordered" evidence="8">
    <location>
        <begin position="419"/>
        <end position="546"/>
    </location>
</feature>
<dbReference type="Pfam" id="PF00443">
    <property type="entry name" value="UCH"/>
    <property type="match status" value="1"/>
</dbReference>
<dbReference type="Proteomes" id="UP000825002">
    <property type="component" value="Unassembled WGS sequence"/>
</dbReference>
<protein>
    <recommendedName>
        <fullName evidence="3">ubiquitinyl hydrolase 1</fullName>
        <ecNumber evidence="3">3.4.19.12</ecNumber>
    </recommendedName>
</protein>
<evidence type="ECO:0000256" key="4">
    <source>
        <dbReference type="ARBA" id="ARBA00022670"/>
    </source>
</evidence>
<feature type="region of interest" description="Disordered" evidence="8">
    <location>
        <begin position="579"/>
        <end position="630"/>
    </location>
</feature>
<dbReference type="PROSITE" id="PS00973">
    <property type="entry name" value="USP_2"/>
    <property type="match status" value="1"/>
</dbReference>
<keyword evidence="6 10" id="KW-0378">Hydrolase</keyword>
<feature type="compositionally biased region" description="Polar residues" evidence="8">
    <location>
        <begin position="534"/>
        <end position="545"/>
    </location>
</feature>
<dbReference type="GO" id="GO:0016787">
    <property type="term" value="F:hydrolase activity"/>
    <property type="evidence" value="ECO:0007669"/>
    <property type="project" value="UniProtKB-KW"/>
</dbReference>
<evidence type="ECO:0000259" key="9">
    <source>
        <dbReference type="PROSITE" id="PS50235"/>
    </source>
</evidence>
<evidence type="ECO:0000256" key="6">
    <source>
        <dbReference type="ARBA" id="ARBA00022801"/>
    </source>
</evidence>
<feature type="compositionally biased region" description="Basic residues" evidence="8">
    <location>
        <begin position="450"/>
        <end position="461"/>
    </location>
</feature>
<evidence type="ECO:0000313" key="11">
    <source>
        <dbReference type="Proteomes" id="UP000825002"/>
    </source>
</evidence>
<gene>
    <name evidence="10" type="primary">Usp10</name>
    <name evidence="10" type="ORF">GZH46_02132</name>
</gene>
<comment type="catalytic activity">
    <reaction evidence="1">
        <text>Thiol-dependent hydrolysis of ester, thioester, amide, peptide and isopeptide bonds formed by the C-terminal Gly of ubiquitin (a 76-residue protein attached to proteins as an intracellular targeting signal).</text>
        <dbReference type="EC" id="3.4.19.12"/>
    </reaction>
</comment>
<feature type="compositionally biased region" description="Polar residues" evidence="8">
    <location>
        <begin position="333"/>
        <end position="348"/>
    </location>
</feature>
<feature type="compositionally biased region" description="Polar residues" evidence="8">
    <location>
        <begin position="170"/>
        <end position="179"/>
    </location>
</feature>
<feature type="region of interest" description="Disordered" evidence="8">
    <location>
        <begin position="310"/>
        <end position="358"/>
    </location>
</feature>
<dbReference type="InterPro" id="IPR038765">
    <property type="entry name" value="Papain-like_cys_pep_sf"/>
</dbReference>
<feature type="region of interest" description="Disordered" evidence="8">
    <location>
        <begin position="642"/>
        <end position="714"/>
    </location>
</feature>
<feature type="region of interest" description="Disordered" evidence="8">
    <location>
        <begin position="162"/>
        <end position="295"/>
    </location>
</feature>
<dbReference type="PANTHER" id="PTHR24006">
    <property type="entry name" value="UBIQUITIN CARBOXYL-TERMINAL HYDROLASE"/>
    <property type="match status" value="1"/>
</dbReference>
<feature type="region of interest" description="Disordered" evidence="8">
    <location>
        <begin position="869"/>
        <end position="909"/>
    </location>
</feature>
<feature type="compositionally biased region" description="Polar residues" evidence="8">
    <location>
        <begin position="691"/>
        <end position="703"/>
    </location>
</feature>
<feature type="compositionally biased region" description="Polar residues" evidence="8">
    <location>
        <begin position="239"/>
        <end position="271"/>
    </location>
</feature>
<keyword evidence="7" id="KW-0788">Thiol protease</keyword>
<feature type="compositionally biased region" description="Basic and acidic residues" evidence="8">
    <location>
        <begin position="500"/>
        <end position="512"/>
    </location>
</feature>
<dbReference type="InterPro" id="IPR050164">
    <property type="entry name" value="Peptidase_C19"/>
</dbReference>
<feature type="compositionally biased region" description="Low complexity" evidence="8">
    <location>
        <begin position="579"/>
        <end position="610"/>
    </location>
</feature>
<feature type="compositionally biased region" description="Polar residues" evidence="8">
    <location>
        <begin position="310"/>
        <end position="320"/>
    </location>
</feature>
<dbReference type="InterPro" id="IPR001394">
    <property type="entry name" value="Peptidase_C19_UCH"/>
</dbReference>
<keyword evidence="11" id="KW-1185">Reference proteome</keyword>
<dbReference type="PROSITE" id="PS00972">
    <property type="entry name" value="USP_1"/>
    <property type="match status" value="1"/>
</dbReference>
<evidence type="ECO:0000256" key="7">
    <source>
        <dbReference type="ARBA" id="ARBA00022807"/>
    </source>
</evidence>
<feature type="compositionally biased region" description="Low complexity" evidence="8">
    <location>
        <begin position="516"/>
        <end position="526"/>
    </location>
</feature>
<comment type="similarity">
    <text evidence="2">Belongs to the peptidase C19 family. USP10 subfamily.</text>
</comment>
<organism evidence="10 11">
    <name type="scientific">Fragariocoptes setiger</name>
    <dbReference type="NCBI Taxonomy" id="1670756"/>
    <lineage>
        <taxon>Eukaryota</taxon>
        <taxon>Metazoa</taxon>
        <taxon>Ecdysozoa</taxon>
        <taxon>Arthropoda</taxon>
        <taxon>Chelicerata</taxon>
        <taxon>Arachnida</taxon>
        <taxon>Acari</taxon>
        <taxon>Acariformes</taxon>
        <taxon>Trombidiformes</taxon>
        <taxon>Prostigmata</taxon>
        <taxon>Eupodina</taxon>
        <taxon>Eriophyoidea</taxon>
        <taxon>Phytoptidae</taxon>
        <taxon>Fragariocoptes</taxon>
    </lineage>
</organism>
<comment type="caution">
    <text evidence="10">The sequence shown here is derived from an EMBL/GenBank/DDBJ whole genome shotgun (WGS) entry which is preliminary data.</text>
</comment>
<feature type="region of interest" description="Disordered" evidence="8">
    <location>
        <begin position="70"/>
        <end position="103"/>
    </location>
</feature>
<dbReference type="CDD" id="cd02257">
    <property type="entry name" value="Peptidase_C19"/>
    <property type="match status" value="1"/>
</dbReference>
<feature type="compositionally biased region" description="Basic and acidic residues" evidence="8">
    <location>
        <begin position="321"/>
        <end position="332"/>
    </location>
</feature>
<evidence type="ECO:0000256" key="2">
    <source>
        <dbReference type="ARBA" id="ARBA00005427"/>
    </source>
</evidence>
<dbReference type="EMBL" id="JAIFTH010000521">
    <property type="protein sequence ID" value="KAG9509354.1"/>
    <property type="molecule type" value="Genomic_DNA"/>
</dbReference>
<feature type="compositionally biased region" description="Low complexity" evidence="8">
    <location>
        <begin position="212"/>
        <end position="229"/>
    </location>
</feature>
<feature type="compositionally biased region" description="Basic and acidic residues" evidence="8">
    <location>
        <begin position="70"/>
        <end position="88"/>
    </location>
</feature>
<dbReference type="EC" id="3.4.19.12" evidence="3"/>
<feature type="compositionally biased region" description="Low complexity" evidence="8">
    <location>
        <begin position="272"/>
        <end position="295"/>
    </location>
</feature>
<dbReference type="InterPro" id="IPR018200">
    <property type="entry name" value="USP_CS"/>
</dbReference>
<dbReference type="InterPro" id="IPR028889">
    <property type="entry name" value="USP"/>
</dbReference>
<keyword evidence="4" id="KW-0645">Protease</keyword>
<evidence type="ECO:0000256" key="3">
    <source>
        <dbReference type="ARBA" id="ARBA00012759"/>
    </source>
</evidence>
<sequence length="1130" mass="124629">MNFIDLRNASDEERRLINEILSNYPPAHVEFVFDPLIRGKPERNCLNTADTEGASGKNLDCDARNVVNEVHSDRSNSRNTGKIDDSTKNRTSLTEPTDVARLSSPVDTRLQAPNAPQTVSDCNIITDSNTPMTINANVGSIRSVATVLPIYAINNHPNLVPQSCHPPPLQSATTSSMHQHASHAQALGHMRQNALHHHMPSQQRPPFQRKYNNNYNNNNFSNHSSAPSNQHHPSVPANALSNIGSNANVNSSMHHSSAVSQNSNDASSQIVGSNNNTTNSNEGSSIDDQQQQASDASTFTVQLITTAYNSKSVAHSPGQSKDSKKPSFEHKSNYQTDSAQNVPNTAQMQPHMPPSDINQVMIDMPTTQSGYSMSHVAAFAHGAPFMGAPPMYPPFGTYLIPYQHTYPIPYMMPSNSIVPPGQVPPQASNNHLQHLGGARHHNSNPGQHSSHTKHHHGHSRRLSPNSEQINDHTSTNNANPTNKLREPSRDSASSSGSAEVRSDEKPIIKDPKPNTSASISSASGSSNWRKRGESSIQENQQQSPDSAIELHKKEPHAQAELNQTQAAVQAQTQAKSQAQAQATAQAQSQAHAQTHTQPQAQPQSSTYAQSDGTMEAKTSDQNTASSGSMGRSWADLLKHNLQSEGNSNGATDSIDNSNKTSTDNSKGSAAPPSTANTHPLNVGRTRKLGGMSNSRLSSESARQAANRRSKDTFAPRLAKKLREITLKHSLPFLRPRGFINRGNGCYINATLQALVACPPFYNLMREIGEVKGIKRENSCTPILDSFSGFFLNFIPIEPNNRKARPTNTDQRTSIEDLQAEPIEPKSIYDVLGSIKSECLKGAQEDAEEFLSSVLNSLHEEMVDLFELTSKNESDDVSGDGPNARRNAHEEAKDDTDDDDDNRWREVGPRNRSLPIRSTKVVNTPIQGIFGGSLFSLRTSSKDRCGHKQPFFALQLDISNENIKSVQDAIKSFTTPESIHDFYCSKTKQKQDALCQTSLDQLPPILILHLKQFVYSQDQGLRKLVRKIEYPIDFELPDSCLHDRNYHDRNRNSRSYKLLAVVYHDGSEAIKGHYLTDVFHIGSSQWIRCDDSSLKVITTQQLLSPEPPRTPYLLFYRRLNTLRASNRSMRD</sequence>
<accession>A0ABQ7S7E1</accession>
<evidence type="ECO:0000256" key="1">
    <source>
        <dbReference type="ARBA" id="ARBA00000707"/>
    </source>
</evidence>
<dbReference type="SUPFAM" id="SSF54001">
    <property type="entry name" value="Cysteine proteinases"/>
    <property type="match status" value="1"/>
</dbReference>
<feature type="compositionally biased region" description="Polar residues" evidence="8">
    <location>
        <begin position="462"/>
        <end position="482"/>
    </location>
</feature>
<proteinExistence type="inferred from homology"/>
<name>A0ABQ7S7E1_9ACAR</name>
<feature type="compositionally biased region" description="Low complexity" evidence="8">
    <location>
        <begin position="490"/>
        <end position="499"/>
    </location>
</feature>
<evidence type="ECO:0000313" key="10">
    <source>
        <dbReference type="EMBL" id="KAG9509354.1"/>
    </source>
</evidence>
<dbReference type="PANTHER" id="PTHR24006:SF687">
    <property type="entry name" value="UBIQUITIN CARBOXYL-TERMINAL HYDROLASE 10"/>
    <property type="match status" value="1"/>
</dbReference>
<keyword evidence="5" id="KW-0833">Ubl conjugation pathway</keyword>
<feature type="compositionally biased region" description="Polar residues" evidence="8">
    <location>
        <begin position="642"/>
        <end position="679"/>
    </location>
</feature>